<name>A0A1S9N0A4_CLOBE</name>
<evidence type="ECO:0000256" key="1">
    <source>
        <dbReference type="ARBA" id="ARBA00022679"/>
    </source>
</evidence>
<gene>
    <name evidence="4" type="ORF">CBEIBR21_23845</name>
</gene>
<dbReference type="AlphaFoldDB" id="A0A1S9N0A4"/>
<dbReference type="InterPro" id="IPR013785">
    <property type="entry name" value="Aldolase_TIM"/>
</dbReference>
<dbReference type="InterPro" id="IPR000891">
    <property type="entry name" value="PYR_CT"/>
</dbReference>
<evidence type="ECO:0000256" key="2">
    <source>
        <dbReference type="RuleBase" id="RU003523"/>
    </source>
</evidence>
<comment type="caution">
    <text evidence="4">The sequence shown here is derived from an EMBL/GenBank/DDBJ whole genome shotgun (WGS) entry which is preliminary data.</text>
</comment>
<reference evidence="4 5" key="1">
    <citation type="submission" date="2017-02" db="EMBL/GenBank/DDBJ databases">
        <title>Genome sequence of Clostridium beijerinckii Br21.</title>
        <authorList>
            <person name="Fonseca B.C."/>
            <person name="Guazzaroni M.E."/>
            <person name="Riano-Pachon D.M."/>
            <person name="Reginatto V."/>
        </authorList>
    </citation>
    <scope>NUCLEOTIDE SEQUENCE [LARGE SCALE GENOMIC DNA]</scope>
    <source>
        <strain evidence="4 5">Br21</strain>
    </source>
</reference>
<dbReference type="InterPro" id="IPR002034">
    <property type="entry name" value="AIPM/Hcit_synth_CS"/>
</dbReference>
<evidence type="ECO:0000313" key="4">
    <source>
        <dbReference type="EMBL" id="OOP70957.1"/>
    </source>
</evidence>
<dbReference type="Proteomes" id="UP000190959">
    <property type="component" value="Unassembled WGS sequence"/>
</dbReference>
<dbReference type="PANTHER" id="PTHR42880:SF1">
    <property type="entry name" value="ISOPROPYLMALATE_HOMOCITRATE_CITRAMALATE SYNTHASE FAMILY PROTEIN"/>
    <property type="match status" value="1"/>
</dbReference>
<dbReference type="EMBL" id="MWMH01000011">
    <property type="protein sequence ID" value="OOP70957.1"/>
    <property type="molecule type" value="Genomic_DNA"/>
</dbReference>
<organism evidence="4 5">
    <name type="scientific">Clostridium beijerinckii</name>
    <name type="common">Clostridium MP</name>
    <dbReference type="NCBI Taxonomy" id="1520"/>
    <lineage>
        <taxon>Bacteria</taxon>
        <taxon>Bacillati</taxon>
        <taxon>Bacillota</taxon>
        <taxon>Clostridia</taxon>
        <taxon>Eubacteriales</taxon>
        <taxon>Clostridiaceae</taxon>
        <taxon>Clostridium</taxon>
    </lineage>
</organism>
<comment type="similarity">
    <text evidence="2">Belongs to the alpha-IPM synthase/homocitrate synthase family.</text>
</comment>
<sequence length="274" mass="30898">MIYNEKFDNEIYIVDTTLRDGEQCAGKAFSIDEKIEIAKYMDKMKIYQIEAGIPAMGDLEKECIKRILEIRKNSLISAWNRMNKEDIFHSIECKPDIIHISVPTSDIQIYSNLGKDKKWVEENLKECVFLARDKGYEVTIGFEDASRADISYLINLCEIIMAMGVKRARYADTVGISMPSLIKNSVKTLINNTGIEIEIHAHNDFGMAIPISLEAVKSGAKYVDCTLDGIGERTGNCNLQEFLKISNAFLKRNKKIEGLDICCNNKFASGTLLS</sequence>
<evidence type="ECO:0000259" key="3">
    <source>
        <dbReference type="PROSITE" id="PS50991"/>
    </source>
</evidence>
<evidence type="ECO:0000313" key="5">
    <source>
        <dbReference type="Proteomes" id="UP000190959"/>
    </source>
</evidence>
<accession>A0A1S9N0A4</accession>
<feature type="domain" description="Pyruvate carboxyltransferase" evidence="3">
    <location>
        <begin position="11"/>
        <end position="265"/>
    </location>
</feature>
<dbReference type="Pfam" id="PF00682">
    <property type="entry name" value="HMGL-like"/>
    <property type="match status" value="1"/>
</dbReference>
<dbReference type="PROSITE" id="PS00815">
    <property type="entry name" value="AIPM_HOMOCIT_SYNTH_1"/>
    <property type="match status" value="1"/>
</dbReference>
<keyword evidence="1 2" id="KW-0808">Transferase</keyword>
<dbReference type="Gene3D" id="3.20.20.70">
    <property type="entry name" value="Aldolase class I"/>
    <property type="match status" value="1"/>
</dbReference>
<dbReference type="PROSITE" id="PS50991">
    <property type="entry name" value="PYR_CT"/>
    <property type="match status" value="1"/>
</dbReference>
<proteinExistence type="inferred from homology"/>
<dbReference type="PANTHER" id="PTHR42880">
    <property type="entry name" value="HOMOCITRATE SYNTHASE"/>
    <property type="match status" value="1"/>
</dbReference>
<dbReference type="RefSeq" id="WP_078117361.1">
    <property type="nucleotide sequence ID" value="NZ_MWMH01000011.1"/>
</dbReference>
<dbReference type="GO" id="GO:0046912">
    <property type="term" value="F:acyltransferase activity, acyl groups converted into alkyl on transfer"/>
    <property type="evidence" value="ECO:0007669"/>
    <property type="project" value="InterPro"/>
</dbReference>
<dbReference type="GO" id="GO:0019752">
    <property type="term" value="P:carboxylic acid metabolic process"/>
    <property type="evidence" value="ECO:0007669"/>
    <property type="project" value="InterPro"/>
</dbReference>
<dbReference type="SUPFAM" id="SSF51569">
    <property type="entry name" value="Aldolase"/>
    <property type="match status" value="1"/>
</dbReference>
<protein>
    <submittedName>
        <fullName evidence="4">Homocitrate synthase</fullName>
    </submittedName>
</protein>